<evidence type="ECO:0000256" key="3">
    <source>
        <dbReference type="ARBA" id="ARBA00023163"/>
    </source>
</evidence>
<dbReference type="InterPro" id="IPR036390">
    <property type="entry name" value="WH_DNA-bd_sf"/>
</dbReference>
<gene>
    <name evidence="6" type="ORF">FGF67_01965</name>
</gene>
<dbReference type="AlphaFoldDB" id="A0A5C4SS84"/>
<name>A0A5C4SS84_9FLAO</name>
<evidence type="ECO:0000256" key="1">
    <source>
        <dbReference type="ARBA" id="ARBA00023015"/>
    </source>
</evidence>
<feature type="domain" description="Cyclic nucleotide-binding" evidence="4">
    <location>
        <begin position="17"/>
        <end position="92"/>
    </location>
</feature>
<dbReference type="SUPFAM" id="SSF51206">
    <property type="entry name" value="cAMP-binding domain-like"/>
    <property type="match status" value="1"/>
</dbReference>
<evidence type="ECO:0000313" key="7">
    <source>
        <dbReference type="Proteomes" id="UP000308713"/>
    </source>
</evidence>
<organism evidence="6 7">
    <name type="scientific">Allotamlana fucoidanivorans</name>
    <dbReference type="NCBI Taxonomy" id="2583814"/>
    <lineage>
        <taxon>Bacteria</taxon>
        <taxon>Pseudomonadati</taxon>
        <taxon>Bacteroidota</taxon>
        <taxon>Flavobacteriia</taxon>
        <taxon>Flavobacteriales</taxon>
        <taxon>Flavobacteriaceae</taxon>
        <taxon>Allotamlana</taxon>
    </lineage>
</organism>
<dbReference type="CDD" id="cd00038">
    <property type="entry name" value="CAP_ED"/>
    <property type="match status" value="1"/>
</dbReference>
<keyword evidence="7" id="KW-1185">Reference proteome</keyword>
<dbReference type="PANTHER" id="PTHR24567:SF26">
    <property type="entry name" value="REGULATORY PROTEIN YEIL"/>
    <property type="match status" value="1"/>
</dbReference>
<dbReference type="InterPro" id="IPR018490">
    <property type="entry name" value="cNMP-bd_dom_sf"/>
</dbReference>
<dbReference type="RefSeq" id="WP_139694784.1">
    <property type="nucleotide sequence ID" value="NZ_CP074074.1"/>
</dbReference>
<evidence type="ECO:0000259" key="4">
    <source>
        <dbReference type="PROSITE" id="PS50042"/>
    </source>
</evidence>
<dbReference type="GO" id="GO:0003700">
    <property type="term" value="F:DNA-binding transcription factor activity"/>
    <property type="evidence" value="ECO:0007669"/>
    <property type="project" value="TreeGrafter"/>
</dbReference>
<evidence type="ECO:0000256" key="2">
    <source>
        <dbReference type="ARBA" id="ARBA00023125"/>
    </source>
</evidence>
<sequence>MVFSKENSLFLLQKNALFREASGDQITLLLRDSEFKIFKKRTCFVNSKLITNFFYVIFDGRIKVYFYDESKDRKITLFILTRHDVFNVYRLLDYKSFNIFYETLDDLSVMQTPISVFKTWVSKNPKFNAAILHYLILKMSTLEKYVTASCLDSTTTKLARVLLNNASSNKSLIDGLPHKEIAQYIGTTRAVLNRHLQKFKDDGIIEIQNKTITIRNLELLKKHL</sequence>
<dbReference type="EMBL" id="VDCS01000002">
    <property type="protein sequence ID" value="TNJ46413.1"/>
    <property type="molecule type" value="Genomic_DNA"/>
</dbReference>
<keyword evidence="2" id="KW-0238">DNA-binding</keyword>
<dbReference type="GO" id="GO:0003677">
    <property type="term" value="F:DNA binding"/>
    <property type="evidence" value="ECO:0007669"/>
    <property type="project" value="UniProtKB-KW"/>
</dbReference>
<evidence type="ECO:0000259" key="5">
    <source>
        <dbReference type="PROSITE" id="PS51063"/>
    </source>
</evidence>
<evidence type="ECO:0000313" key="6">
    <source>
        <dbReference type="EMBL" id="TNJ46413.1"/>
    </source>
</evidence>
<dbReference type="SMART" id="SM00419">
    <property type="entry name" value="HTH_CRP"/>
    <property type="match status" value="1"/>
</dbReference>
<comment type="caution">
    <text evidence="6">The sequence shown here is derived from an EMBL/GenBank/DDBJ whole genome shotgun (WGS) entry which is preliminary data.</text>
</comment>
<accession>A0A5C4SS84</accession>
<feature type="domain" description="HTH crp-type" evidence="5">
    <location>
        <begin position="152"/>
        <end position="218"/>
    </location>
</feature>
<dbReference type="OrthoDB" id="1426605at2"/>
<keyword evidence="3" id="KW-0804">Transcription</keyword>
<keyword evidence="1" id="KW-0805">Transcription regulation</keyword>
<dbReference type="InterPro" id="IPR014710">
    <property type="entry name" value="RmlC-like_jellyroll"/>
</dbReference>
<dbReference type="PROSITE" id="PS50042">
    <property type="entry name" value="CNMP_BINDING_3"/>
    <property type="match status" value="1"/>
</dbReference>
<protein>
    <submittedName>
        <fullName evidence="6">Crp/Fnr family transcriptional regulator</fullName>
    </submittedName>
</protein>
<dbReference type="Proteomes" id="UP000308713">
    <property type="component" value="Unassembled WGS sequence"/>
</dbReference>
<dbReference type="Gene3D" id="1.10.10.10">
    <property type="entry name" value="Winged helix-like DNA-binding domain superfamily/Winged helix DNA-binding domain"/>
    <property type="match status" value="1"/>
</dbReference>
<dbReference type="PROSITE" id="PS51063">
    <property type="entry name" value="HTH_CRP_2"/>
    <property type="match status" value="1"/>
</dbReference>
<dbReference type="Gene3D" id="2.60.120.10">
    <property type="entry name" value="Jelly Rolls"/>
    <property type="match status" value="1"/>
</dbReference>
<dbReference type="SUPFAM" id="SSF46785">
    <property type="entry name" value="Winged helix' DNA-binding domain"/>
    <property type="match status" value="1"/>
</dbReference>
<dbReference type="InterPro" id="IPR050397">
    <property type="entry name" value="Env_Response_Regulators"/>
</dbReference>
<dbReference type="InterPro" id="IPR000595">
    <property type="entry name" value="cNMP-bd_dom"/>
</dbReference>
<dbReference type="InterPro" id="IPR036388">
    <property type="entry name" value="WH-like_DNA-bd_sf"/>
</dbReference>
<proteinExistence type="predicted"/>
<dbReference type="GO" id="GO:0005829">
    <property type="term" value="C:cytosol"/>
    <property type="evidence" value="ECO:0007669"/>
    <property type="project" value="TreeGrafter"/>
</dbReference>
<dbReference type="InterPro" id="IPR012318">
    <property type="entry name" value="HTH_CRP"/>
</dbReference>
<reference evidence="6 7" key="1">
    <citation type="submission" date="2019-05" db="EMBL/GenBank/DDBJ databases">
        <title>Tamlana fucoidanivorans sp. nov., isolated from the surface of algae collected from Fujian province in China.</title>
        <authorList>
            <person name="Li J."/>
        </authorList>
    </citation>
    <scope>NUCLEOTIDE SEQUENCE [LARGE SCALE GENOMIC DNA]</scope>
    <source>
        <strain evidence="6 7">CW2-9</strain>
    </source>
</reference>
<dbReference type="Pfam" id="PF13545">
    <property type="entry name" value="HTH_Crp_2"/>
    <property type="match status" value="1"/>
</dbReference>
<dbReference type="PANTHER" id="PTHR24567">
    <property type="entry name" value="CRP FAMILY TRANSCRIPTIONAL REGULATORY PROTEIN"/>
    <property type="match status" value="1"/>
</dbReference>